<keyword evidence="15" id="KW-1185">Reference proteome</keyword>
<evidence type="ECO:0000256" key="5">
    <source>
        <dbReference type="ARBA" id="ARBA00022679"/>
    </source>
</evidence>
<dbReference type="InterPro" id="IPR003594">
    <property type="entry name" value="HATPase_dom"/>
</dbReference>
<dbReference type="EMBL" id="BBJS01000036">
    <property type="protein sequence ID" value="GAN14347.1"/>
    <property type="molecule type" value="Genomic_DNA"/>
</dbReference>
<comment type="caution">
    <text evidence="14">The sequence shown here is derived from an EMBL/GenBank/DDBJ whole genome shotgun (WGS) entry which is preliminary data.</text>
</comment>
<dbReference type="SUPFAM" id="SSF55874">
    <property type="entry name" value="ATPase domain of HSP90 chaperone/DNA topoisomerase II/histidine kinase"/>
    <property type="match status" value="1"/>
</dbReference>
<evidence type="ECO:0000256" key="8">
    <source>
        <dbReference type="ARBA" id="ARBA00022989"/>
    </source>
</evidence>
<dbReference type="Pfam" id="PF02518">
    <property type="entry name" value="HATPase_c"/>
    <property type="match status" value="1"/>
</dbReference>
<dbReference type="InterPro" id="IPR005467">
    <property type="entry name" value="His_kinase_dom"/>
</dbReference>
<dbReference type="PANTHER" id="PTHR45436:SF8">
    <property type="entry name" value="HISTIDINE KINASE"/>
    <property type="match status" value="1"/>
</dbReference>
<dbReference type="GeneID" id="78527926"/>
<feature type="domain" description="Histidine kinase" evidence="12">
    <location>
        <begin position="237"/>
        <end position="456"/>
    </location>
</feature>
<dbReference type="EC" id="2.7.13.3" evidence="3"/>
<evidence type="ECO:0000256" key="11">
    <source>
        <dbReference type="SAM" id="Phobius"/>
    </source>
</evidence>
<gene>
    <name evidence="14" type="ORF">SP6_36_00660</name>
</gene>
<keyword evidence="6 11" id="KW-0812">Transmembrane</keyword>
<protein>
    <recommendedName>
        <fullName evidence="3">histidine kinase</fullName>
        <ecNumber evidence="3">2.7.13.3</ecNumber>
    </recommendedName>
</protein>
<feature type="transmembrane region" description="Helical" evidence="11">
    <location>
        <begin position="20"/>
        <end position="42"/>
    </location>
</feature>
<evidence type="ECO:0000313" key="15">
    <source>
        <dbReference type="Proteomes" id="UP000032025"/>
    </source>
</evidence>
<dbReference type="InterPro" id="IPR004358">
    <property type="entry name" value="Sig_transdc_His_kin-like_C"/>
</dbReference>
<reference evidence="14 15" key="1">
    <citation type="submission" date="2014-08" db="EMBL/GenBank/DDBJ databases">
        <title>Whole genome shotgun sequence of Sphingomonas paucimobilis NBRC 13935.</title>
        <authorList>
            <person name="Hosoyama A."/>
            <person name="Hashimoto M."/>
            <person name="Hosoyama Y."/>
            <person name="Noguchi M."/>
            <person name="Uohara A."/>
            <person name="Ohji S."/>
            <person name="Katano-Makiyama Y."/>
            <person name="Ichikawa N."/>
            <person name="Kimura A."/>
            <person name="Yamazoe A."/>
            <person name="Fujita N."/>
        </authorList>
    </citation>
    <scope>NUCLEOTIDE SEQUENCE [LARGE SCALE GENOMIC DNA]</scope>
    <source>
        <strain evidence="14 15">NBRC 13935</strain>
    </source>
</reference>
<keyword evidence="8 11" id="KW-1133">Transmembrane helix</keyword>
<evidence type="ECO:0000259" key="13">
    <source>
        <dbReference type="PROSITE" id="PS50885"/>
    </source>
</evidence>
<dbReference type="InterPro" id="IPR050428">
    <property type="entry name" value="TCS_sensor_his_kinase"/>
</dbReference>
<evidence type="ECO:0000256" key="10">
    <source>
        <dbReference type="ARBA" id="ARBA00023136"/>
    </source>
</evidence>
<dbReference type="CDD" id="cd06225">
    <property type="entry name" value="HAMP"/>
    <property type="match status" value="1"/>
</dbReference>
<evidence type="ECO:0000256" key="9">
    <source>
        <dbReference type="ARBA" id="ARBA00023012"/>
    </source>
</evidence>
<evidence type="ECO:0000256" key="6">
    <source>
        <dbReference type="ARBA" id="ARBA00022692"/>
    </source>
</evidence>
<feature type="transmembrane region" description="Helical" evidence="11">
    <location>
        <begin position="156"/>
        <end position="177"/>
    </location>
</feature>
<dbReference type="SUPFAM" id="SSF47384">
    <property type="entry name" value="Homodimeric domain of signal transducing histidine kinase"/>
    <property type="match status" value="1"/>
</dbReference>
<evidence type="ECO:0000313" key="14">
    <source>
        <dbReference type="EMBL" id="GAN14347.1"/>
    </source>
</evidence>
<proteinExistence type="predicted"/>
<dbReference type="GO" id="GO:0005886">
    <property type="term" value="C:plasma membrane"/>
    <property type="evidence" value="ECO:0007669"/>
    <property type="project" value="TreeGrafter"/>
</dbReference>
<organism evidence="14 15">
    <name type="scientific">Sphingomonas paucimobilis NBRC 13935</name>
    <dbReference type="NCBI Taxonomy" id="1219050"/>
    <lineage>
        <taxon>Bacteria</taxon>
        <taxon>Pseudomonadati</taxon>
        <taxon>Pseudomonadota</taxon>
        <taxon>Alphaproteobacteria</taxon>
        <taxon>Sphingomonadales</taxon>
        <taxon>Sphingomonadaceae</taxon>
        <taxon>Sphingomonas</taxon>
    </lineage>
</organism>
<dbReference type="InterPro" id="IPR003660">
    <property type="entry name" value="HAMP_dom"/>
</dbReference>
<dbReference type="SMART" id="SM00304">
    <property type="entry name" value="HAMP"/>
    <property type="match status" value="1"/>
</dbReference>
<dbReference type="InterPro" id="IPR036097">
    <property type="entry name" value="HisK_dim/P_sf"/>
</dbReference>
<dbReference type="Gene3D" id="3.30.565.10">
    <property type="entry name" value="Histidine kinase-like ATPase, C-terminal domain"/>
    <property type="match status" value="1"/>
</dbReference>
<sequence>MAAEPFRWRDVVRISTFRLSAMLGAVFVTAVIAMLGVVYIATARDLTVRSDRILHAAAGQLLQVPADELPDRIRAELKRDRSGFNYLALIAADGTLIVGNVRPLRPLIPGHPVDVESGSRGPFRLVALRTREKETLLVGRDISLLRDLRNTVLETLVVSGLMTLICIGTAAIGFSRAPLHRVRALQRASREIAAGDFSVRMPIAGRHDELDQFAATVNVTVEEVGRVVAQVKGVTDAIAHDLRTPLTRVRATLNAVGHRPDDPAGVVAGIAQATADLDLVLERFAALLRISELEAGRRRAGFRRVDLGALVAQVAELYEPLAEDRAITLSVAARPLSVAARPLSVEGDDKLLFEALSNLVDNAIKFGRPGGQVHIALFDDEAARAIEVRDDGPGIPSEERDAVLHRFHRGTHAAGVPGSGLGLSVVAAILHLHGFRLRLSDADPGLCVRIEVGPAVA</sequence>
<dbReference type="Proteomes" id="UP000032025">
    <property type="component" value="Unassembled WGS sequence"/>
</dbReference>
<dbReference type="SUPFAM" id="SSF158472">
    <property type="entry name" value="HAMP domain-like"/>
    <property type="match status" value="1"/>
</dbReference>
<dbReference type="PRINTS" id="PR00344">
    <property type="entry name" value="BCTRLSENSOR"/>
</dbReference>
<evidence type="ECO:0000256" key="3">
    <source>
        <dbReference type="ARBA" id="ARBA00012438"/>
    </source>
</evidence>
<evidence type="ECO:0000256" key="7">
    <source>
        <dbReference type="ARBA" id="ARBA00022777"/>
    </source>
</evidence>
<dbReference type="RefSeq" id="WP_007404844.1">
    <property type="nucleotide sequence ID" value="NZ_BBJS01000036.1"/>
</dbReference>
<dbReference type="AlphaFoldDB" id="A0A0C9NDI1"/>
<evidence type="ECO:0000256" key="2">
    <source>
        <dbReference type="ARBA" id="ARBA00004370"/>
    </source>
</evidence>
<evidence type="ECO:0000256" key="4">
    <source>
        <dbReference type="ARBA" id="ARBA00022553"/>
    </source>
</evidence>
<dbReference type="Gene3D" id="6.10.340.10">
    <property type="match status" value="1"/>
</dbReference>
<name>A0A0C9NDI1_SPHPI</name>
<feature type="domain" description="HAMP" evidence="13">
    <location>
        <begin position="179"/>
        <end position="229"/>
    </location>
</feature>
<comment type="catalytic activity">
    <reaction evidence="1">
        <text>ATP + protein L-histidine = ADP + protein N-phospho-L-histidine.</text>
        <dbReference type="EC" id="2.7.13.3"/>
    </reaction>
</comment>
<keyword evidence="4" id="KW-0597">Phosphoprotein</keyword>
<dbReference type="SMART" id="SM00387">
    <property type="entry name" value="HATPase_c"/>
    <property type="match status" value="1"/>
</dbReference>
<dbReference type="PROSITE" id="PS50885">
    <property type="entry name" value="HAMP"/>
    <property type="match status" value="1"/>
</dbReference>
<evidence type="ECO:0000259" key="12">
    <source>
        <dbReference type="PROSITE" id="PS50109"/>
    </source>
</evidence>
<keyword evidence="10 11" id="KW-0472">Membrane</keyword>
<accession>A0A0C9NDI1</accession>
<dbReference type="GO" id="GO:0000155">
    <property type="term" value="F:phosphorelay sensor kinase activity"/>
    <property type="evidence" value="ECO:0007669"/>
    <property type="project" value="InterPro"/>
</dbReference>
<keyword evidence="7" id="KW-0418">Kinase</keyword>
<comment type="subcellular location">
    <subcellularLocation>
        <location evidence="2">Membrane</location>
    </subcellularLocation>
</comment>
<dbReference type="Pfam" id="PF00672">
    <property type="entry name" value="HAMP"/>
    <property type="match status" value="1"/>
</dbReference>
<dbReference type="PANTHER" id="PTHR45436">
    <property type="entry name" value="SENSOR HISTIDINE KINASE YKOH"/>
    <property type="match status" value="1"/>
</dbReference>
<keyword evidence="5" id="KW-0808">Transferase</keyword>
<dbReference type="InterPro" id="IPR036890">
    <property type="entry name" value="HATPase_C_sf"/>
</dbReference>
<evidence type="ECO:0000256" key="1">
    <source>
        <dbReference type="ARBA" id="ARBA00000085"/>
    </source>
</evidence>
<keyword evidence="9" id="KW-0902">Two-component regulatory system</keyword>
<dbReference type="PROSITE" id="PS50109">
    <property type="entry name" value="HIS_KIN"/>
    <property type="match status" value="1"/>
</dbReference>